<gene>
    <name evidence="1" type="ORF">RS030_81327</name>
</gene>
<sequence length="500" mass="58566">MPESELPHNELVWWRMTKKQKYLPGRVVILEFEAETIGIEDEDKKLLKKLLKPGSIIVNSFDDMKYAVCSSGNVRLYPTISEVEQKSLEKDCIKSSRTNHRAILRIKKILELRKLYQVQYRKNESTMSILEINMIKYFKAKDNYKNLNESIDLFERNTAIEILGSIIDRNSLKTMIGQSPQAFLSLERSLGSQNKYKTCIESSEDTNDLLKTIESKNWRNELNEITVNRKTVYELLSCVPFELLSSERRGVDSIELNDKTIFTSEWEKSVCNWFGERGSYNQKVVFIIEYTKLSILYLRLLSRTIALRVVNKESRRREKDNKSNYTIVFSLGGVFGDPYDLKINSSFFSLRNLEVQNCKKRHWIQFLSPKNKTSSDVNKSIKRNLYKLEGANTRGFSFCFKTTSELYCRDKSLLYKVDLTRISSQLVLSEELNSAYRNYYEEFNIRELEARSKAFHKIKSSCPIMIKLLREFFFSEKSDVDLAHSIEQVKKIKDDLLIVE</sequence>
<evidence type="ECO:0000313" key="1">
    <source>
        <dbReference type="EMBL" id="KAK6587895.1"/>
    </source>
</evidence>
<reference evidence="1 2" key="1">
    <citation type="submission" date="2023-10" db="EMBL/GenBank/DDBJ databases">
        <title>Comparative genomics analysis reveals potential genetic determinants of host preference in Cryptosporidium xiaoi.</title>
        <authorList>
            <person name="Xiao L."/>
            <person name="Li J."/>
        </authorList>
    </citation>
    <scope>NUCLEOTIDE SEQUENCE [LARGE SCALE GENOMIC DNA]</scope>
    <source>
        <strain evidence="1 2">52996</strain>
    </source>
</reference>
<name>A0AAV9XT14_9CRYT</name>
<dbReference type="EMBL" id="JAWDEY010000036">
    <property type="protein sequence ID" value="KAK6587895.1"/>
    <property type="molecule type" value="Genomic_DNA"/>
</dbReference>
<keyword evidence="2" id="KW-1185">Reference proteome</keyword>
<accession>A0AAV9XT14</accession>
<dbReference type="AlphaFoldDB" id="A0AAV9XT14"/>
<dbReference type="Proteomes" id="UP001311799">
    <property type="component" value="Unassembled WGS sequence"/>
</dbReference>
<protein>
    <submittedName>
        <fullName evidence="1">Uncharacterized protein</fullName>
    </submittedName>
</protein>
<proteinExistence type="predicted"/>
<evidence type="ECO:0000313" key="2">
    <source>
        <dbReference type="Proteomes" id="UP001311799"/>
    </source>
</evidence>
<comment type="caution">
    <text evidence="1">The sequence shown here is derived from an EMBL/GenBank/DDBJ whole genome shotgun (WGS) entry which is preliminary data.</text>
</comment>
<organism evidence="1 2">
    <name type="scientific">Cryptosporidium xiaoi</name>
    <dbReference type="NCBI Taxonomy" id="659607"/>
    <lineage>
        <taxon>Eukaryota</taxon>
        <taxon>Sar</taxon>
        <taxon>Alveolata</taxon>
        <taxon>Apicomplexa</taxon>
        <taxon>Conoidasida</taxon>
        <taxon>Coccidia</taxon>
        <taxon>Eucoccidiorida</taxon>
        <taxon>Eimeriorina</taxon>
        <taxon>Cryptosporidiidae</taxon>
        <taxon>Cryptosporidium</taxon>
    </lineage>
</organism>